<dbReference type="EMBL" id="CP104377">
    <property type="protein sequence ID" value="UXC17379.1"/>
    <property type="molecule type" value="Genomic_DNA"/>
</dbReference>
<name>A0ABY5ZVM5_9BURK</name>
<dbReference type="InterPro" id="IPR050832">
    <property type="entry name" value="Bact_Acetyltransf"/>
</dbReference>
<evidence type="ECO:0000256" key="2">
    <source>
        <dbReference type="ARBA" id="ARBA00023315"/>
    </source>
</evidence>
<dbReference type="PANTHER" id="PTHR43877">
    <property type="entry name" value="AMINOALKYLPHOSPHONATE N-ACETYLTRANSFERASE-RELATED-RELATED"/>
    <property type="match status" value="1"/>
</dbReference>
<dbReference type="RefSeq" id="WP_260718590.1">
    <property type="nucleotide sequence ID" value="NZ_CP104377.1"/>
</dbReference>
<organism evidence="4 5">
    <name type="scientific">Comamonas squillarum</name>
    <dbReference type="NCBI Taxonomy" id="2977320"/>
    <lineage>
        <taxon>Bacteria</taxon>
        <taxon>Pseudomonadati</taxon>
        <taxon>Pseudomonadota</taxon>
        <taxon>Betaproteobacteria</taxon>
        <taxon>Burkholderiales</taxon>
        <taxon>Comamonadaceae</taxon>
        <taxon>Comamonas</taxon>
    </lineage>
</organism>
<evidence type="ECO:0000259" key="3">
    <source>
        <dbReference type="PROSITE" id="PS51186"/>
    </source>
</evidence>
<feature type="domain" description="N-acetyltransferase" evidence="3">
    <location>
        <begin position="11"/>
        <end position="175"/>
    </location>
</feature>
<evidence type="ECO:0000313" key="5">
    <source>
        <dbReference type="Proteomes" id="UP001058290"/>
    </source>
</evidence>
<reference evidence="4" key="1">
    <citation type="submission" date="2022-09" db="EMBL/GenBank/DDBJ databases">
        <title>Bacterial diversity in gut of crayfish and pufferfish.</title>
        <authorList>
            <person name="Huang Y."/>
        </authorList>
    </citation>
    <scope>NUCLEOTIDE SEQUENCE</scope>
    <source>
        <strain evidence="4">PR12</strain>
    </source>
</reference>
<accession>A0ABY5ZVM5</accession>
<gene>
    <name evidence="4" type="ORF">N4T19_16940</name>
</gene>
<dbReference type="InterPro" id="IPR000182">
    <property type="entry name" value="GNAT_dom"/>
</dbReference>
<evidence type="ECO:0000256" key="1">
    <source>
        <dbReference type="ARBA" id="ARBA00022679"/>
    </source>
</evidence>
<keyword evidence="1" id="KW-0808">Transferase</keyword>
<sequence>MRFHSNDQPLWSLEPLTAQHLDGLMQVQLACYGADFMESAALYAARLASPVQCSLVAVQQGQVLAYLAAYRSVLGKVTPLHGGFACASAADTLYLHDMAVTPERAGEGLASALLQAMLQQAQADGLRYSALVSVMGSQPYWQRKGYAALLPWSAQEREALLSYGEDAQYMAQALV</sequence>
<dbReference type="SUPFAM" id="SSF55729">
    <property type="entry name" value="Acyl-CoA N-acyltransferases (Nat)"/>
    <property type="match status" value="1"/>
</dbReference>
<protein>
    <submittedName>
        <fullName evidence="4">GNAT family N-acetyltransferase</fullName>
    </submittedName>
</protein>
<keyword evidence="5" id="KW-1185">Reference proteome</keyword>
<keyword evidence="2" id="KW-0012">Acyltransferase</keyword>
<evidence type="ECO:0000313" key="4">
    <source>
        <dbReference type="EMBL" id="UXC17379.1"/>
    </source>
</evidence>
<dbReference type="CDD" id="cd04301">
    <property type="entry name" value="NAT_SF"/>
    <property type="match status" value="1"/>
</dbReference>
<proteinExistence type="predicted"/>
<dbReference type="InterPro" id="IPR016181">
    <property type="entry name" value="Acyl_CoA_acyltransferase"/>
</dbReference>
<dbReference type="Gene3D" id="3.40.630.30">
    <property type="match status" value="1"/>
</dbReference>
<dbReference type="Proteomes" id="UP001058290">
    <property type="component" value="Chromosome"/>
</dbReference>
<dbReference type="Pfam" id="PF00583">
    <property type="entry name" value="Acetyltransf_1"/>
    <property type="match status" value="1"/>
</dbReference>
<dbReference type="PROSITE" id="PS51186">
    <property type="entry name" value="GNAT"/>
    <property type="match status" value="1"/>
</dbReference>